<name>A0A5N7B9J4_9EURO</name>
<dbReference type="OrthoDB" id="186626at2759"/>
<dbReference type="InterPro" id="IPR029063">
    <property type="entry name" value="SAM-dependent_MTases_sf"/>
</dbReference>
<dbReference type="SUPFAM" id="SSF53335">
    <property type="entry name" value="S-adenosyl-L-methionine-dependent methyltransferases"/>
    <property type="match status" value="1"/>
</dbReference>
<organism evidence="1 2">
    <name type="scientific">Aspergillus bertholletiae</name>
    <dbReference type="NCBI Taxonomy" id="1226010"/>
    <lineage>
        <taxon>Eukaryota</taxon>
        <taxon>Fungi</taxon>
        <taxon>Dikarya</taxon>
        <taxon>Ascomycota</taxon>
        <taxon>Pezizomycotina</taxon>
        <taxon>Eurotiomycetes</taxon>
        <taxon>Eurotiomycetidae</taxon>
        <taxon>Eurotiales</taxon>
        <taxon>Aspergillaceae</taxon>
        <taxon>Aspergillus</taxon>
        <taxon>Aspergillus subgen. Circumdati</taxon>
    </lineage>
</organism>
<dbReference type="Proteomes" id="UP000326198">
    <property type="component" value="Unassembled WGS sequence"/>
</dbReference>
<proteinExistence type="predicted"/>
<dbReference type="Gene3D" id="3.40.50.150">
    <property type="entry name" value="Vaccinia Virus protein VP39"/>
    <property type="match status" value="1"/>
</dbReference>
<evidence type="ECO:0000313" key="1">
    <source>
        <dbReference type="EMBL" id="KAE8378435.1"/>
    </source>
</evidence>
<accession>A0A5N7B9J4</accession>
<dbReference type="AlphaFoldDB" id="A0A5N7B9J4"/>
<evidence type="ECO:0008006" key="3">
    <source>
        <dbReference type="Google" id="ProtNLM"/>
    </source>
</evidence>
<reference evidence="1 2" key="1">
    <citation type="submission" date="2019-04" db="EMBL/GenBank/DDBJ databases">
        <title>Friends and foes A comparative genomics studyof 23 Aspergillus species from section Flavi.</title>
        <authorList>
            <consortium name="DOE Joint Genome Institute"/>
            <person name="Kjaerbolling I."/>
            <person name="Vesth T."/>
            <person name="Frisvad J.C."/>
            <person name="Nybo J.L."/>
            <person name="Theobald S."/>
            <person name="Kildgaard S."/>
            <person name="Isbrandt T."/>
            <person name="Kuo A."/>
            <person name="Sato A."/>
            <person name="Lyhne E.K."/>
            <person name="Kogle M.E."/>
            <person name="Wiebenga A."/>
            <person name="Kun R.S."/>
            <person name="Lubbers R.J."/>
            <person name="Makela M.R."/>
            <person name="Barry K."/>
            <person name="Chovatia M."/>
            <person name="Clum A."/>
            <person name="Daum C."/>
            <person name="Haridas S."/>
            <person name="He G."/>
            <person name="LaButti K."/>
            <person name="Lipzen A."/>
            <person name="Mondo S."/>
            <person name="Riley R."/>
            <person name="Salamov A."/>
            <person name="Simmons B.A."/>
            <person name="Magnuson J.K."/>
            <person name="Henrissat B."/>
            <person name="Mortensen U.H."/>
            <person name="Larsen T.O."/>
            <person name="Devries R.P."/>
            <person name="Grigoriev I.V."/>
            <person name="Machida M."/>
            <person name="Baker S.E."/>
            <person name="Andersen M.R."/>
        </authorList>
    </citation>
    <scope>NUCLEOTIDE SEQUENCE [LARGE SCALE GENOMIC DNA]</scope>
    <source>
        <strain evidence="1 2">IBT 29228</strain>
    </source>
</reference>
<sequence>MSKEEIIEAKAKALHDHISSRPVDTYADKPWGLVKSTNESADESRMMTFKDAEIEDSRQQTENIQPAPKTIVEFGGYVGASAITWDAILREFNNADSSVDANVYTFELSSVSAGIAQDPTRLCDLENTAHVFEGPAADPPRKVFEEGNLKKTGVDIAFFDHWE</sequence>
<evidence type="ECO:0000313" key="2">
    <source>
        <dbReference type="Proteomes" id="UP000326198"/>
    </source>
</evidence>
<dbReference type="EMBL" id="ML736208">
    <property type="protein sequence ID" value="KAE8378435.1"/>
    <property type="molecule type" value="Genomic_DNA"/>
</dbReference>
<gene>
    <name evidence="1" type="ORF">BDV26DRAFT_261684</name>
</gene>
<keyword evidence="2" id="KW-1185">Reference proteome</keyword>
<protein>
    <recommendedName>
        <fullName evidence="3">S-adenosyl-L-methionine-dependent methyltransferase</fullName>
    </recommendedName>
</protein>